<evidence type="ECO:0000313" key="2">
    <source>
        <dbReference type="EMBL" id="CEO98165.1"/>
    </source>
</evidence>
<evidence type="ECO:0000313" key="3">
    <source>
        <dbReference type="Proteomes" id="UP000039324"/>
    </source>
</evidence>
<accession>A0A0G4ISF1</accession>
<keyword evidence="3" id="KW-1185">Reference proteome</keyword>
<keyword evidence="1" id="KW-0472">Membrane</keyword>
<evidence type="ECO:0000256" key="1">
    <source>
        <dbReference type="SAM" id="Phobius"/>
    </source>
</evidence>
<feature type="transmembrane region" description="Helical" evidence="1">
    <location>
        <begin position="38"/>
        <end position="57"/>
    </location>
</feature>
<proteinExistence type="predicted"/>
<reference evidence="2 3" key="1">
    <citation type="submission" date="2015-02" db="EMBL/GenBank/DDBJ databases">
        <authorList>
            <person name="Chooi Y.-H."/>
        </authorList>
    </citation>
    <scope>NUCLEOTIDE SEQUENCE [LARGE SCALE GENOMIC DNA]</scope>
    <source>
        <strain evidence="2">E3</strain>
    </source>
</reference>
<dbReference type="AlphaFoldDB" id="A0A0G4ISF1"/>
<sequence length="421" mass="46703">MRPAQLRGPCGVQVQADGPTIFPVRDSEMVVEARNRGIIVLVLLAASAAATLGPPLYPWETHPGERVRVDLSWVTDPEMLTDEVLQSAAPNLASTAFASSPNGKECFERLCAYFAPHNVGKFEHIRIPPSVTSQVVLPASQWFLLSLPQQYPRHGMQILQSAYESNNTHLIRLLSTFGVKCSLSAGDTYASLLTWTPMDKGGHHVAAGLRPPRSDDDLLWHVELYRRSHVKGSVRKIDVSGLRDIGALSTEVDFVAHGQILRLIIVLVEHGFQLVTTMTAFDQVIAEHPLEQDIAQAIDLDPAWQLKLLDLLARRGARMTNVLEMLIMSRAERIDSALYLMQTHHMRPSFDPTYIAGLINMGGPDRIRRAKLVLRYGGYTATTLPNGMTPRQMAMKFGDVELANVFEEYDGHAEFAAVHDT</sequence>
<name>A0A0G4ISF1_PLABS</name>
<organism evidence="2 3">
    <name type="scientific">Plasmodiophora brassicae</name>
    <name type="common">Clubroot disease agent</name>
    <dbReference type="NCBI Taxonomy" id="37360"/>
    <lineage>
        <taxon>Eukaryota</taxon>
        <taxon>Sar</taxon>
        <taxon>Rhizaria</taxon>
        <taxon>Endomyxa</taxon>
        <taxon>Phytomyxea</taxon>
        <taxon>Plasmodiophorida</taxon>
        <taxon>Plasmodiophoridae</taxon>
        <taxon>Plasmodiophora</taxon>
    </lineage>
</organism>
<dbReference type="Proteomes" id="UP000039324">
    <property type="component" value="Unassembled WGS sequence"/>
</dbReference>
<keyword evidence="1" id="KW-0812">Transmembrane</keyword>
<dbReference type="EMBL" id="CDSF01000082">
    <property type="protein sequence ID" value="CEO98165.1"/>
    <property type="molecule type" value="Genomic_DNA"/>
</dbReference>
<protein>
    <submittedName>
        <fullName evidence="2">Uncharacterized protein</fullName>
    </submittedName>
</protein>
<keyword evidence="1" id="KW-1133">Transmembrane helix</keyword>
<gene>
    <name evidence="2" type="ORF">PBRA_006279</name>
</gene>